<gene>
    <name evidence="2" type="ORF">BDP27DRAFT_1315324</name>
</gene>
<dbReference type="Proteomes" id="UP000772434">
    <property type="component" value="Unassembled WGS sequence"/>
</dbReference>
<dbReference type="AlphaFoldDB" id="A0A9P5UCX1"/>
<evidence type="ECO:0000313" key="3">
    <source>
        <dbReference type="Proteomes" id="UP000772434"/>
    </source>
</evidence>
<keyword evidence="3" id="KW-1185">Reference proteome</keyword>
<evidence type="ECO:0000313" key="2">
    <source>
        <dbReference type="EMBL" id="KAF9075600.1"/>
    </source>
</evidence>
<feature type="region of interest" description="Disordered" evidence="1">
    <location>
        <begin position="239"/>
        <end position="273"/>
    </location>
</feature>
<proteinExistence type="predicted"/>
<accession>A0A9P5UCX1</accession>
<name>A0A9P5UCX1_9AGAR</name>
<evidence type="ECO:0000256" key="1">
    <source>
        <dbReference type="SAM" id="MobiDB-lite"/>
    </source>
</evidence>
<reference evidence="2" key="1">
    <citation type="submission" date="2020-11" db="EMBL/GenBank/DDBJ databases">
        <authorList>
            <consortium name="DOE Joint Genome Institute"/>
            <person name="Ahrendt S."/>
            <person name="Riley R."/>
            <person name="Andreopoulos W."/>
            <person name="Labutti K."/>
            <person name="Pangilinan J."/>
            <person name="Ruiz-Duenas F.J."/>
            <person name="Barrasa J.M."/>
            <person name="Sanchez-Garcia M."/>
            <person name="Camarero S."/>
            <person name="Miyauchi S."/>
            <person name="Serrano A."/>
            <person name="Linde D."/>
            <person name="Babiker R."/>
            <person name="Drula E."/>
            <person name="Ayuso-Fernandez I."/>
            <person name="Pacheco R."/>
            <person name="Padilla G."/>
            <person name="Ferreira P."/>
            <person name="Barriuso J."/>
            <person name="Kellner H."/>
            <person name="Castanera R."/>
            <person name="Alfaro M."/>
            <person name="Ramirez L."/>
            <person name="Pisabarro A.G."/>
            <person name="Kuo A."/>
            <person name="Tritt A."/>
            <person name="Lipzen A."/>
            <person name="He G."/>
            <person name="Yan M."/>
            <person name="Ng V."/>
            <person name="Cullen D."/>
            <person name="Martin F."/>
            <person name="Rosso M.-N."/>
            <person name="Henrissat B."/>
            <person name="Hibbett D."/>
            <person name="Martinez A.T."/>
            <person name="Grigoriev I.V."/>
        </authorList>
    </citation>
    <scope>NUCLEOTIDE SEQUENCE</scope>
    <source>
        <strain evidence="2">AH 40177</strain>
    </source>
</reference>
<comment type="caution">
    <text evidence="2">The sequence shown here is derived from an EMBL/GenBank/DDBJ whole genome shotgun (WGS) entry which is preliminary data.</text>
</comment>
<dbReference type="OrthoDB" id="3060094at2759"/>
<dbReference type="EMBL" id="JADNRY010000009">
    <property type="protein sequence ID" value="KAF9075600.1"/>
    <property type="molecule type" value="Genomic_DNA"/>
</dbReference>
<protein>
    <submittedName>
        <fullName evidence="2">Uncharacterized protein</fullName>
    </submittedName>
</protein>
<organism evidence="2 3">
    <name type="scientific">Rhodocollybia butyracea</name>
    <dbReference type="NCBI Taxonomy" id="206335"/>
    <lineage>
        <taxon>Eukaryota</taxon>
        <taxon>Fungi</taxon>
        <taxon>Dikarya</taxon>
        <taxon>Basidiomycota</taxon>
        <taxon>Agaricomycotina</taxon>
        <taxon>Agaricomycetes</taxon>
        <taxon>Agaricomycetidae</taxon>
        <taxon>Agaricales</taxon>
        <taxon>Marasmiineae</taxon>
        <taxon>Omphalotaceae</taxon>
        <taxon>Rhodocollybia</taxon>
    </lineage>
</organism>
<sequence length="415" mass="46070">MPTSPPTLYAQQISSLYNGLALWDPHPGYALDSEGELTGLLPHIRPGDVGCVEEDGTFTRLFNIYLIWDHPHQGRGPRPDNFELVPLNMKNVDWRSEVPMVYHSHKRLNIFGGIKTMAPVPVNGSASLAFERNTGAILGFFDHGSREDSRMDQIYKEQLIKNGSNWLAAAKTIRDRRHEDIILVTGCTRVRSWITGVVENQSTEGHLKLSVGFTSNSGGMQVSTGILCENSGNSIIKYGPGGRLQLHEEPINSRQQPRGTGRRASRAATNNPTLLDQPLLDAQAIKKWSDQCIFIRGQGVPKRLKAAAGPQDPSKDDEHGKDVLLGLESEEEEEDVDQENTWDHIHMVLNYILSNSDADFALAHENDLWVYANAGIKNEHITIDQVLKECHPEVSVQDHNGIKVGVLSEIGLETL</sequence>